<evidence type="ECO:0000313" key="2">
    <source>
        <dbReference type="EMBL" id="AIQ88191.1"/>
    </source>
</evidence>
<name>A0A089NJX4_9HYPH</name>
<keyword evidence="3" id="KW-1185">Reference proteome</keyword>
<dbReference type="STRING" id="693986.MOC_0436"/>
<evidence type="ECO:0000256" key="1">
    <source>
        <dbReference type="SAM" id="MobiDB-lite"/>
    </source>
</evidence>
<accession>A0A089NJX4</accession>
<dbReference type="EMBL" id="CP003811">
    <property type="protein sequence ID" value="AIQ88191.1"/>
    <property type="molecule type" value="Genomic_DNA"/>
</dbReference>
<dbReference type="KEGG" id="mor:MOC_0436"/>
<dbReference type="AlphaFoldDB" id="A0A089NJX4"/>
<dbReference type="eggNOG" id="COG4676">
    <property type="taxonomic scope" value="Bacteria"/>
</dbReference>
<dbReference type="RefSeq" id="WP_043755355.1">
    <property type="nucleotide sequence ID" value="NZ_CP003811.1"/>
</dbReference>
<proteinExistence type="predicted"/>
<feature type="region of interest" description="Disordered" evidence="1">
    <location>
        <begin position="169"/>
        <end position="192"/>
    </location>
</feature>
<dbReference type="HOGENOM" id="CLU_639167_0_0_5"/>
<reference evidence="2 3" key="1">
    <citation type="journal article" date="2014" name="PLoS ONE">
        <title>Genome Information of Methylobacterium oryzae, a Plant-Probiotic Methylotroph in the Phyllosphere.</title>
        <authorList>
            <person name="Kwak M.J."/>
            <person name="Jeong H."/>
            <person name="Madhaiyan M."/>
            <person name="Lee Y."/>
            <person name="Sa T.M."/>
            <person name="Oh T.K."/>
            <person name="Kim J.F."/>
        </authorList>
    </citation>
    <scope>NUCLEOTIDE SEQUENCE [LARGE SCALE GENOMIC DNA]</scope>
    <source>
        <strain evidence="2 3">CBMB20</strain>
    </source>
</reference>
<dbReference type="Proteomes" id="UP000029492">
    <property type="component" value="Chromosome"/>
</dbReference>
<sequence length="458" mass="48188">MPATTKLTETPRLGLDPVNPKLAQQYEQLVDLLARRLSPAHAHLFAEPAPVAVAGTGRPGFAWFAAVDGDARPVTALDPVAATTLRETAARLVAEITAFADGLEREGEASRDLARLLRDALVVPDADHLWSVDGQPVLVAWGYRRAGSDGPAVARGAAITASAAAVEAPASPWAPPPAPPSDTAGAPAPRPGVRLAPTRRPWLAPILWLVFVLLCGVLADRLLRACAVGSGDWPAWMRAALPDHCPAPSVALDPDGSAILAAIRTTDGAVRAAELALTRRALTCDASCPVPPRRAALEAPQVIPPDLARRLTGIERGQGLELTLAWEGASDLDLQVVCPDRTRISFDHRASCGARLVADQNEKGGSSASRPVEHVIWDDAPAPEGRYGVEVGLFARHGEARPEIPFQIILSRHGEVVEQRTGRISAERVAQAVLSFDLPIPATPQSGPQAPTGNAAVP</sequence>
<organism evidence="2 3">
    <name type="scientific">Methylobacterium oryzae CBMB20</name>
    <dbReference type="NCBI Taxonomy" id="693986"/>
    <lineage>
        <taxon>Bacteria</taxon>
        <taxon>Pseudomonadati</taxon>
        <taxon>Pseudomonadota</taxon>
        <taxon>Alphaproteobacteria</taxon>
        <taxon>Hyphomicrobiales</taxon>
        <taxon>Methylobacteriaceae</taxon>
        <taxon>Methylobacterium</taxon>
    </lineage>
</organism>
<evidence type="ECO:0000313" key="3">
    <source>
        <dbReference type="Proteomes" id="UP000029492"/>
    </source>
</evidence>
<gene>
    <name evidence="2" type="ORF">MOC_0436</name>
</gene>
<protein>
    <submittedName>
        <fullName evidence="2">Protein of unassigned function</fullName>
    </submittedName>
</protein>